<accession>A0A9W6VYE0</accession>
<dbReference type="Proteomes" id="UP001165074">
    <property type="component" value="Unassembled WGS sequence"/>
</dbReference>
<gene>
    <name evidence="1" type="ORF">Airi02_021330</name>
</gene>
<name>A0A9W6VYE0_9ACTN</name>
<reference evidence="1" key="1">
    <citation type="submission" date="2023-03" db="EMBL/GenBank/DDBJ databases">
        <title>Actinoallomurus iriomotensis NBRC 103684.</title>
        <authorList>
            <person name="Ichikawa N."/>
            <person name="Sato H."/>
            <person name="Tonouchi N."/>
        </authorList>
    </citation>
    <scope>NUCLEOTIDE SEQUENCE</scope>
    <source>
        <strain evidence="1">NBRC 103684</strain>
    </source>
</reference>
<dbReference type="AlphaFoldDB" id="A0A9W6VYE0"/>
<proteinExistence type="predicted"/>
<evidence type="ECO:0000313" key="1">
    <source>
        <dbReference type="EMBL" id="GLY84204.1"/>
    </source>
</evidence>
<organism evidence="1 2">
    <name type="scientific">Actinoallomurus iriomotensis</name>
    <dbReference type="NCBI Taxonomy" id="478107"/>
    <lineage>
        <taxon>Bacteria</taxon>
        <taxon>Bacillati</taxon>
        <taxon>Actinomycetota</taxon>
        <taxon>Actinomycetes</taxon>
        <taxon>Streptosporangiales</taxon>
        <taxon>Thermomonosporaceae</taxon>
        <taxon>Actinoallomurus</taxon>
    </lineage>
</organism>
<evidence type="ECO:0000313" key="2">
    <source>
        <dbReference type="Proteomes" id="UP001165074"/>
    </source>
</evidence>
<keyword evidence="2" id="KW-1185">Reference proteome</keyword>
<comment type="caution">
    <text evidence="1">The sequence shown here is derived from an EMBL/GenBank/DDBJ whole genome shotgun (WGS) entry which is preliminary data.</text>
</comment>
<evidence type="ECO:0008006" key="3">
    <source>
        <dbReference type="Google" id="ProtNLM"/>
    </source>
</evidence>
<sequence length="185" mass="19585">MVLDIVFGAVLLAVVAALVLLFAMLGELASRLPEQGSSAQTVRSREVRPLEEARLGVEPGTWPTPLAGISDTAGQSVVLVLSTACSTCGDVAGQLAAELDAGVGDDMAVVVSTADPQRAEEFLDKYGLRRLRHHVDDKGDWVSREFGVRMSPTALVFQAGRLQSALVFQDVDALRETVAEPKGVA</sequence>
<dbReference type="RefSeq" id="WP_285569305.1">
    <property type="nucleotide sequence ID" value="NZ_BSTK01000003.1"/>
</dbReference>
<dbReference type="InterPro" id="IPR036249">
    <property type="entry name" value="Thioredoxin-like_sf"/>
</dbReference>
<dbReference type="EMBL" id="BSTK01000003">
    <property type="protein sequence ID" value="GLY84204.1"/>
    <property type="molecule type" value="Genomic_DNA"/>
</dbReference>
<protein>
    <recommendedName>
        <fullName evidence="3">Thioredoxin domain-containing protein</fullName>
    </recommendedName>
</protein>
<dbReference type="Gene3D" id="3.40.30.10">
    <property type="entry name" value="Glutaredoxin"/>
    <property type="match status" value="1"/>
</dbReference>
<dbReference type="SUPFAM" id="SSF52833">
    <property type="entry name" value="Thioredoxin-like"/>
    <property type="match status" value="1"/>
</dbReference>